<dbReference type="GO" id="GO:0008270">
    <property type="term" value="F:zinc ion binding"/>
    <property type="evidence" value="ECO:0007669"/>
    <property type="project" value="UniProtKB-UniRule"/>
</dbReference>
<keyword evidence="6 11" id="KW-0689">Ribosomal protein</keyword>
<dbReference type="KEGG" id="dat:HRM2_36130"/>
<evidence type="ECO:0000256" key="2">
    <source>
        <dbReference type="ARBA" id="ARBA00022723"/>
    </source>
</evidence>
<dbReference type="STRING" id="177437.HRM2_36130"/>
<dbReference type="EMBL" id="CP001087">
    <property type="protein sequence ID" value="ACN16678.1"/>
    <property type="molecule type" value="Genomic_DNA"/>
</dbReference>
<evidence type="ECO:0000256" key="6">
    <source>
        <dbReference type="ARBA" id="ARBA00022980"/>
    </source>
</evidence>
<evidence type="ECO:0000256" key="9">
    <source>
        <dbReference type="ARBA" id="ARBA00047110"/>
    </source>
</evidence>
<keyword evidence="2 11" id="KW-0479">Metal-binding</keyword>
<accession>C0Q9W0</accession>
<dbReference type="HAMAP" id="MF_01364_B">
    <property type="entry name" value="Ribosomal_uS14_2_B"/>
    <property type="match status" value="1"/>
</dbReference>
<dbReference type="Proteomes" id="UP000000442">
    <property type="component" value="Chromosome"/>
</dbReference>
<dbReference type="GO" id="GO:0005737">
    <property type="term" value="C:cytoplasm"/>
    <property type="evidence" value="ECO:0007669"/>
    <property type="project" value="UniProtKB-ARBA"/>
</dbReference>
<keyword evidence="4 11" id="KW-0862">Zinc</keyword>
<dbReference type="GO" id="GO:0006412">
    <property type="term" value="P:translation"/>
    <property type="evidence" value="ECO:0007669"/>
    <property type="project" value="UniProtKB-UniRule"/>
</dbReference>
<organism evidence="12 13">
    <name type="scientific">Desulforapulum autotrophicum (strain ATCC 43914 / DSM 3382 / VKM B-1955 / HRM2)</name>
    <name type="common">Desulfobacterium autotrophicum</name>
    <dbReference type="NCBI Taxonomy" id="177437"/>
    <lineage>
        <taxon>Bacteria</taxon>
        <taxon>Pseudomonadati</taxon>
        <taxon>Thermodesulfobacteriota</taxon>
        <taxon>Desulfobacteria</taxon>
        <taxon>Desulfobacterales</taxon>
        <taxon>Desulfobacteraceae</taxon>
        <taxon>Desulforapulum</taxon>
    </lineage>
</organism>
<protein>
    <recommendedName>
        <fullName evidence="8 11">Small ribosomal subunit protein uS14</fullName>
    </recommendedName>
</protein>
<evidence type="ECO:0000313" key="12">
    <source>
        <dbReference type="EMBL" id="ACN16678.1"/>
    </source>
</evidence>
<dbReference type="PANTHER" id="PTHR19836">
    <property type="entry name" value="30S RIBOSOMAL PROTEIN S14"/>
    <property type="match status" value="1"/>
</dbReference>
<sequence length="77" mass="8475">MSNLDTAYCKHFKEGDLAKKSLIAKAARAPKFGVRAYNRCPICGRPRGFIRKAGICRICFRDLASAGKLPGVTKSSW</sequence>
<dbReference type="Pfam" id="PF00253">
    <property type="entry name" value="Ribosomal_S14"/>
    <property type="match status" value="1"/>
</dbReference>
<evidence type="ECO:0000256" key="1">
    <source>
        <dbReference type="ARBA" id="ARBA00003686"/>
    </source>
</evidence>
<dbReference type="GO" id="GO:0019843">
    <property type="term" value="F:rRNA binding"/>
    <property type="evidence" value="ECO:0007669"/>
    <property type="project" value="UniProtKB-UniRule"/>
</dbReference>
<dbReference type="NCBIfam" id="NF005974">
    <property type="entry name" value="PRK08061.1"/>
    <property type="match status" value="1"/>
</dbReference>
<dbReference type="eggNOG" id="COG0199">
    <property type="taxonomic scope" value="Bacteria"/>
</dbReference>
<keyword evidence="13" id="KW-1185">Reference proteome</keyword>
<keyword evidence="5 11" id="KW-0694">RNA-binding</keyword>
<evidence type="ECO:0000256" key="11">
    <source>
        <dbReference type="HAMAP-Rule" id="MF_01364"/>
    </source>
</evidence>
<keyword evidence="3 11" id="KW-0699">rRNA-binding</keyword>
<evidence type="ECO:0000256" key="5">
    <source>
        <dbReference type="ARBA" id="ARBA00022884"/>
    </source>
</evidence>
<name>C0Q9W0_DESAH</name>
<comment type="function">
    <text evidence="1 11">Binds 16S rRNA, required for the assembly of 30S particles and may also be responsible for determining the conformation of the 16S rRNA at the A site.</text>
</comment>
<feature type="binding site" evidence="11">
    <location>
        <position position="56"/>
    </location>
    <ligand>
        <name>Zn(2+)</name>
        <dbReference type="ChEBI" id="CHEBI:29105"/>
    </ligand>
</feature>
<feature type="binding site" evidence="11">
    <location>
        <position position="43"/>
    </location>
    <ligand>
        <name>Zn(2+)</name>
        <dbReference type="ChEBI" id="CHEBI:29105"/>
    </ligand>
</feature>
<evidence type="ECO:0000256" key="4">
    <source>
        <dbReference type="ARBA" id="ARBA00022833"/>
    </source>
</evidence>
<evidence type="ECO:0000256" key="3">
    <source>
        <dbReference type="ARBA" id="ARBA00022730"/>
    </source>
</evidence>
<dbReference type="SUPFAM" id="SSF57716">
    <property type="entry name" value="Glucocorticoid receptor-like (DNA-binding domain)"/>
    <property type="match status" value="1"/>
</dbReference>
<evidence type="ECO:0000256" key="7">
    <source>
        <dbReference type="ARBA" id="ARBA00023274"/>
    </source>
</evidence>
<dbReference type="AlphaFoldDB" id="C0Q9W0"/>
<dbReference type="InterPro" id="IPR001209">
    <property type="entry name" value="Ribosomal_uS14"/>
</dbReference>
<feature type="binding site" evidence="11">
    <location>
        <position position="40"/>
    </location>
    <ligand>
        <name>Zn(2+)</name>
        <dbReference type="ChEBI" id="CHEBI:29105"/>
    </ligand>
</feature>
<dbReference type="GO" id="GO:0015935">
    <property type="term" value="C:small ribosomal subunit"/>
    <property type="evidence" value="ECO:0007669"/>
    <property type="project" value="TreeGrafter"/>
</dbReference>
<evidence type="ECO:0000313" key="13">
    <source>
        <dbReference type="Proteomes" id="UP000000442"/>
    </source>
</evidence>
<comment type="subunit">
    <text evidence="9 11">Part of the 30S ribosomal subunit. Contacts proteins S3 and S10.</text>
</comment>
<dbReference type="PANTHER" id="PTHR19836:SF19">
    <property type="entry name" value="SMALL RIBOSOMAL SUBUNIT PROTEIN US14M"/>
    <property type="match status" value="1"/>
</dbReference>
<reference evidence="12 13" key="1">
    <citation type="journal article" date="2009" name="Environ. Microbiol.">
        <title>Genome sequence of Desulfobacterium autotrophicum HRM2, a marine sulfate reducer oxidizing organic carbon completely to carbon dioxide.</title>
        <authorList>
            <person name="Strittmatter A.W."/>
            <person name="Liesegang H."/>
            <person name="Rabus R."/>
            <person name="Decker I."/>
            <person name="Amann J."/>
            <person name="Andres S."/>
            <person name="Henne A."/>
            <person name="Fricke W.F."/>
            <person name="Martinez-Arias R."/>
            <person name="Bartels D."/>
            <person name="Goesmann A."/>
            <person name="Krause L."/>
            <person name="Puehler A."/>
            <person name="Klenk H.P."/>
            <person name="Richter M."/>
            <person name="Schuler M."/>
            <person name="Gloeckner F.O."/>
            <person name="Meyerdierks A."/>
            <person name="Gottschalk G."/>
            <person name="Amann R."/>
        </authorList>
    </citation>
    <scope>NUCLEOTIDE SEQUENCE [LARGE SCALE GENOMIC DNA]</scope>
    <source>
        <strain evidence="13">ATCC 43914 / DSM 3382 / HRM2</strain>
    </source>
</reference>
<dbReference type="GO" id="GO:0003735">
    <property type="term" value="F:structural constituent of ribosome"/>
    <property type="evidence" value="ECO:0007669"/>
    <property type="project" value="InterPro"/>
</dbReference>
<proteinExistence type="inferred from homology"/>
<comment type="cofactor">
    <cofactor evidence="11">
        <name>Zn(2+)</name>
        <dbReference type="ChEBI" id="CHEBI:29105"/>
    </cofactor>
    <text evidence="11">Binds 1 zinc ion per subunit.</text>
</comment>
<dbReference type="Gene3D" id="4.10.830.10">
    <property type="entry name" value="30s Ribosomal Protein S14, Chain N"/>
    <property type="match status" value="1"/>
</dbReference>
<dbReference type="FunFam" id="4.10.830.10:FF:000001">
    <property type="entry name" value="30S ribosomal protein S14 type Z"/>
    <property type="match status" value="1"/>
</dbReference>
<dbReference type="InterPro" id="IPR023053">
    <property type="entry name" value="Ribosomal_uS14_bact"/>
</dbReference>
<evidence type="ECO:0000256" key="10">
    <source>
        <dbReference type="ARBA" id="ARBA00060857"/>
    </source>
</evidence>
<gene>
    <name evidence="11" type="primary">rpsZ</name>
    <name evidence="11 12" type="synonym">rpsN</name>
    <name evidence="12" type="ordered locus">HRM2_36130</name>
</gene>
<keyword evidence="7 11" id="KW-0687">Ribonucleoprotein</keyword>
<feature type="binding site" evidence="11">
    <location>
        <position position="59"/>
    </location>
    <ligand>
        <name>Zn(2+)</name>
        <dbReference type="ChEBI" id="CHEBI:29105"/>
    </ligand>
</feature>
<comment type="similarity">
    <text evidence="10 11">Belongs to the universal ribosomal protein uS14 family. Zinc-binding uS14 subfamily.</text>
</comment>
<dbReference type="InterPro" id="IPR043140">
    <property type="entry name" value="Ribosomal_uS14_sf"/>
</dbReference>
<evidence type="ECO:0000256" key="8">
    <source>
        <dbReference type="ARBA" id="ARBA00035167"/>
    </source>
</evidence>
<dbReference type="HOGENOM" id="CLU_139869_3_0_7"/>